<dbReference type="Proteomes" id="UP000244013">
    <property type="component" value="Unassembled WGS sequence"/>
</dbReference>
<evidence type="ECO:0000256" key="1">
    <source>
        <dbReference type="ARBA" id="ARBA00022857"/>
    </source>
</evidence>
<evidence type="ECO:0000259" key="3">
    <source>
        <dbReference type="SMART" id="SM00829"/>
    </source>
</evidence>
<proteinExistence type="predicted"/>
<protein>
    <submittedName>
        <fullName evidence="4">Putative PIG3 family NAD(P)H quinone oxidoreductase</fullName>
    </submittedName>
</protein>
<dbReference type="Pfam" id="PF00107">
    <property type="entry name" value="ADH_zinc_N"/>
    <property type="match status" value="1"/>
</dbReference>
<name>A0A2T5UBT2_9SPHN</name>
<dbReference type="Gene3D" id="3.40.50.720">
    <property type="entry name" value="NAD(P)-binding Rossmann-like Domain"/>
    <property type="match status" value="1"/>
</dbReference>
<evidence type="ECO:0000256" key="2">
    <source>
        <dbReference type="ARBA" id="ARBA00023002"/>
    </source>
</evidence>
<reference evidence="4 5" key="1">
    <citation type="submission" date="2018-04" db="EMBL/GenBank/DDBJ databases">
        <title>Genomic Encyclopedia of Type Strains, Phase III (KMG-III): the genomes of soil and plant-associated and newly described type strains.</title>
        <authorList>
            <person name="Whitman W."/>
        </authorList>
    </citation>
    <scope>NUCLEOTIDE SEQUENCE [LARGE SCALE GENOMIC DNA]</scope>
    <source>
        <strain evidence="4 5">MA-olki</strain>
    </source>
</reference>
<dbReference type="GO" id="GO:0016651">
    <property type="term" value="F:oxidoreductase activity, acting on NAD(P)H"/>
    <property type="evidence" value="ECO:0007669"/>
    <property type="project" value="TreeGrafter"/>
</dbReference>
<dbReference type="SMART" id="SM00829">
    <property type="entry name" value="PKS_ER"/>
    <property type="match status" value="1"/>
</dbReference>
<dbReference type="GO" id="GO:0070402">
    <property type="term" value="F:NADPH binding"/>
    <property type="evidence" value="ECO:0007669"/>
    <property type="project" value="TreeGrafter"/>
</dbReference>
<dbReference type="InterPro" id="IPR036291">
    <property type="entry name" value="NAD(P)-bd_dom_sf"/>
</dbReference>
<dbReference type="Pfam" id="PF08240">
    <property type="entry name" value="ADH_N"/>
    <property type="match status" value="1"/>
</dbReference>
<dbReference type="InterPro" id="IPR013154">
    <property type="entry name" value="ADH-like_N"/>
</dbReference>
<dbReference type="CDD" id="cd05276">
    <property type="entry name" value="p53_inducible_oxidoreductase"/>
    <property type="match status" value="1"/>
</dbReference>
<dbReference type="RefSeq" id="WP_244186671.1">
    <property type="nucleotide sequence ID" value="NZ_QAYE01000001.1"/>
</dbReference>
<dbReference type="PANTHER" id="PTHR48106:SF8">
    <property type="entry name" value="OS02G0805600 PROTEIN"/>
    <property type="match status" value="1"/>
</dbReference>
<evidence type="ECO:0000313" key="5">
    <source>
        <dbReference type="Proteomes" id="UP000244013"/>
    </source>
</evidence>
<organism evidence="4 5">
    <name type="scientific">Sphingomonas faeni</name>
    <dbReference type="NCBI Taxonomy" id="185950"/>
    <lineage>
        <taxon>Bacteria</taxon>
        <taxon>Pseudomonadati</taxon>
        <taxon>Pseudomonadota</taxon>
        <taxon>Alphaproteobacteria</taxon>
        <taxon>Sphingomonadales</taxon>
        <taxon>Sphingomonadaceae</taxon>
        <taxon>Sphingomonas</taxon>
    </lineage>
</organism>
<comment type="caution">
    <text evidence="4">The sequence shown here is derived from an EMBL/GenBank/DDBJ whole genome shotgun (WGS) entry which is preliminary data.</text>
</comment>
<gene>
    <name evidence="4" type="ORF">C8J25_101470</name>
</gene>
<evidence type="ECO:0000313" key="4">
    <source>
        <dbReference type="EMBL" id="PTW48969.1"/>
    </source>
</evidence>
<keyword evidence="2" id="KW-0560">Oxidoreductase</keyword>
<dbReference type="Gene3D" id="3.90.180.10">
    <property type="entry name" value="Medium-chain alcohol dehydrogenases, catalytic domain"/>
    <property type="match status" value="1"/>
</dbReference>
<dbReference type="InterPro" id="IPR014189">
    <property type="entry name" value="Quinone_OxRdtase_PIG3"/>
</dbReference>
<dbReference type="PANTHER" id="PTHR48106">
    <property type="entry name" value="QUINONE OXIDOREDUCTASE PIG3-RELATED"/>
    <property type="match status" value="1"/>
</dbReference>
<dbReference type="NCBIfam" id="TIGR02824">
    <property type="entry name" value="quinone_pig3"/>
    <property type="match status" value="1"/>
</dbReference>
<sequence length="343" mass="36054">MTAIPENQSSNLGVPDVMKAIDPEQPGGPEVLVLVDRPVPQPGQGEVLVKVAAAGVNRPEVMQRQGKYPPPPGAPSILGMEISGTIVAVGEGVGDEQIGQLVCALISGGAYAEYAVAPFGQCLPVPEALTMVEAAAMPETLFTVWTNLFERAYAMEGDTVLVHGGTSGIGTMAIALCNVFGIDIIVTAGSKAKCEAALSLGATHAIDYKSEDFVERVKQITGGKGVAAVLDMVGGDYVPRNLQCLAEDGRHVSIAVQGGMMATVPLFEIMRRRLTLTGSTLRPRDTAFKSLVADELARTVWPHVEAGKLKPVIDRTFAFADAPAAHTRMEAGDHVGKIVLTME</sequence>
<accession>A0A2T5UBT2</accession>
<dbReference type="InterPro" id="IPR013149">
    <property type="entry name" value="ADH-like_C"/>
</dbReference>
<dbReference type="InterPro" id="IPR020843">
    <property type="entry name" value="ER"/>
</dbReference>
<dbReference type="InterPro" id="IPR011032">
    <property type="entry name" value="GroES-like_sf"/>
</dbReference>
<feature type="domain" description="Enoyl reductase (ER)" evidence="3">
    <location>
        <begin position="27"/>
        <end position="340"/>
    </location>
</feature>
<dbReference type="AlphaFoldDB" id="A0A2T5UBT2"/>
<dbReference type="SUPFAM" id="SSF50129">
    <property type="entry name" value="GroES-like"/>
    <property type="match status" value="1"/>
</dbReference>
<dbReference type="GeneID" id="91004562"/>
<dbReference type="EMBL" id="QAYE01000001">
    <property type="protein sequence ID" value="PTW48969.1"/>
    <property type="molecule type" value="Genomic_DNA"/>
</dbReference>
<keyword evidence="1" id="KW-0521">NADP</keyword>
<dbReference type="SUPFAM" id="SSF51735">
    <property type="entry name" value="NAD(P)-binding Rossmann-fold domains"/>
    <property type="match status" value="1"/>
</dbReference>